<comment type="caution">
    <text evidence="1">The sequence shown here is derived from an EMBL/GenBank/DDBJ whole genome shotgun (WGS) entry which is preliminary data.</text>
</comment>
<proteinExistence type="predicted"/>
<name>A0ACB7VPH3_DIOAL</name>
<evidence type="ECO:0000313" key="1">
    <source>
        <dbReference type="EMBL" id="KAH7676513.1"/>
    </source>
</evidence>
<dbReference type="EMBL" id="CM037017">
    <property type="protein sequence ID" value="KAH7676513.1"/>
    <property type="molecule type" value="Genomic_DNA"/>
</dbReference>
<sequence>MEVENPSNGGEIEGSSNGFDFDSCCSTPYMSAPSSPGRGPVPSYFFSAPASPMHYVLSSTAFSSSTSSSAAGEGEAEASISGSFEFEFSARGSMISADEIFLNGQIRPMRLASHLQRPQALAPLIDGDEDDDEDDHRGDGVEADVRGRDLRLRSGSVHRRARSMSPLRNSRFQWVEDEDEQAGGEADLETDPDLKQIEIEIEAMTPSSASASSSRSSSSGRNSKRWIFLKDLLYRSKSEGRGKEKEKEKFWHSISFSPSSSSSSKEKDKSKPPTPSPPSPSYSDKPKPTKLATKKTATASRRPSAHERLYTSNRAVSEEMRRRTFLPYRQGLLGCLGFSSRGYGAVSGLAKTLNPVSSRFK</sequence>
<organism evidence="1 2">
    <name type="scientific">Dioscorea alata</name>
    <name type="common">Purple yam</name>
    <dbReference type="NCBI Taxonomy" id="55571"/>
    <lineage>
        <taxon>Eukaryota</taxon>
        <taxon>Viridiplantae</taxon>
        <taxon>Streptophyta</taxon>
        <taxon>Embryophyta</taxon>
        <taxon>Tracheophyta</taxon>
        <taxon>Spermatophyta</taxon>
        <taxon>Magnoliopsida</taxon>
        <taxon>Liliopsida</taxon>
        <taxon>Dioscoreales</taxon>
        <taxon>Dioscoreaceae</taxon>
        <taxon>Dioscorea</taxon>
    </lineage>
</organism>
<dbReference type="Proteomes" id="UP000827976">
    <property type="component" value="Chromosome 7"/>
</dbReference>
<gene>
    <name evidence="1" type="ORF">IHE45_07G021400</name>
</gene>
<evidence type="ECO:0000313" key="2">
    <source>
        <dbReference type="Proteomes" id="UP000827976"/>
    </source>
</evidence>
<reference evidence="2" key="1">
    <citation type="journal article" date="2022" name="Nat. Commun.">
        <title>Chromosome evolution and the genetic basis of agronomically important traits in greater yam.</title>
        <authorList>
            <person name="Bredeson J.V."/>
            <person name="Lyons J.B."/>
            <person name="Oniyinde I.O."/>
            <person name="Okereke N.R."/>
            <person name="Kolade O."/>
            <person name="Nnabue I."/>
            <person name="Nwadili C.O."/>
            <person name="Hribova E."/>
            <person name="Parker M."/>
            <person name="Nwogha J."/>
            <person name="Shu S."/>
            <person name="Carlson J."/>
            <person name="Kariba R."/>
            <person name="Muthemba S."/>
            <person name="Knop K."/>
            <person name="Barton G.J."/>
            <person name="Sherwood A.V."/>
            <person name="Lopez-Montes A."/>
            <person name="Asiedu R."/>
            <person name="Jamnadass R."/>
            <person name="Muchugi A."/>
            <person name="Goodstein D."/>
            <person name="Egesi C.N."/>
            <person name="Featherston J."/>
            <person name="Asfaw A."/>
            <person name="Simpson G.G."/>
            <person name="Dolezel J."/>
            <person name="Hendre P.S."/>
            <person name="Van Deynze A."/>
            <person name="Kumar P.L."/>
            <person name="Obidiegwu J.E."/>
            <person name="Bhattacharjee R."/>
            <person name="Rokhsar D.S."/>
        </authorList>
    </citation>
    <scope>NUCLEOTIDE SEQUENCE [LARGE SCALE GENOMIC DNA]</scope>
    <source>
        <strain evidence="2">cv. TDa95/00328</strain>
    </source>
</reference>
<accession>A0ACB7VPH3</accession>
<keyword evidence="2" id="KW-1185">Reference proteome</keyword>
<protein>
    <submittedName>
        <fullName evidence="1">Uncharacterized protein</fullName>
    </submittedName>
</protein>